<protein>
    <submittedName>
        <fullName evidence="1">Uncharacterized protein</fullName>
    </submittedName>
</protein>
<evidence type="ECO:0000313" key="2">
    <source>
        <dbReference type="Proteomes" id="UP000034711"/>
    </source>
</evidence>
<organism evidence="1 2">
    <name type="scientific">Candidatus Uhrbacteria bacterium GW2011_GWA2_53_10</name>
    <dbReference type="NCBI Taxonomy" id="1618980"/>
    <lineage>
        <taxon>Bacteria</taxon>
        <taxon>Candidatus Uhriibacteriota</taxon>
    </lineage>
</organism>
<reference evidence="1 2" key="1">
    <citation type="journal article" date="2015" name="Nature">
        <title>rRNA introns, odd ribosomes, and small enigmatic genomes across a large radiation of phyla.</title>
        <authorList>
            <person name="Brown C.T."/>
            <person name="Hug L.A."/>
            <person name="Thomas B.C."/>
            <person name="Sharon I."/>
            <person name="Castelle C.J."/>
            <person name="Singh A."/>
            <person name="Wilkins M.J."/>
            <person name="Williams K.H."/>
            <person name="Banfield J.F."/>
        </authorList>
    </citation>
    <scope>NUCLEOTIDE SEQUENCE [LARGE SCALE GENOMIC DNA]</scope>
</reference>
<proteinExistence type="predicted"/>
<sequence length="89" mass="10011">MQSRVSNFLGDLDKCLERGEYRGYSLRDVNEGMAVVLAANLLVDHGIASNEVLRALKKAGLEDNAKLLALIWDRSWRETLLAVFEYLAD</sequence>
<comment type="caution">
    <text evidence="1">The sequence shown here is derived from an EMBL/GenBank/DDBJ whole genome shotgun (WGS) entry which is preliminary data.</text>
</comment>
<gene>
    <name evidence="1" type="ORF">UY77_C0013G0012</name>
</gene>
<accession>A0A0G2AJN3</accession>
<dbReference type="EMBL" id="LCRI01000013">
    <property type="protein sequence ID" value="KKW32804.1"/>
    <property type="molecule type" value="Genomic_DNA"/>
</dbReference>
<name>A0A0G2AJN3_9BACT</name>
<dbReference type="Proteomes" id="UP000034711">
    <property type="component" value="Unassembled WGS sequence"/>
</dbReference>
<evidence type="ECO:0000313" key="1">
    <source>
        <dbReference type="EMBL" id="KKW32804.1"/>
    </source>
</evidence>
<dbReference type="AlphaFoldDB" id="A0A0G2AJN3"/>